<gene>
    <name evidence="2" type="ORF">SAMN04487892_0322</name>
</gene>
<dbReference type="RefSeq" id="WP_090294172.1">
    <property type="nucleotide sequence ID" value="NZ_FNKI01000002.1"/>
</dbReference>
<dbReference type="STRING" id="1073328.SAMN05216294_1670"/>
<feature type="chain" id="PRO_5011501725" description="Lipocalin-like domain-containing protein" evidence="1">
    <location>
        <begin position="19"/>
        <end position="174"/>
    </location>
</feature>
<dbReference type="OrthoDB" id="1121396at2"/>
<evidence type="ECO:0008006" key="4">
    <source>
        <dbReference type="Google" id="ProtNLM"/>
    </source>
</evidence>
<keyword evidence="1" id="KW-0732">Signal</keyword>
<proteinExistence type="predicted"/>
<organism evidence="2 3">
    <name type="scientific">Flagellimonas zhangzhouensis</name>
    <dbReference type="NCBI Taxonomy" id="1073328"/>
    <lineage>
        <taxon>Bacteria</taxon>
        <taxon>Pseudomonadati</taxon>
        <taxon>Bacteroidota</taxon>
        <taxon>Flavobacteriia</taxon>
        <taxon>Flavobacteriales</taxon>
        <taxon>Flavobacteriaceae</taxon>
        <taxon>Flagellimonas</taxon>
    </lineage>
</organism>
<accession>A0A1H2QQZ6</accession>
<evidence type="ECO:0000313" key="3">
    <source>
        <dbReference type="Proteomes" id="UP000199592"/>
    </source>
</evidence>
<keyword evidence="3" id="KW-1185">Reference proteome</keyword>
<dbReference type="EMBL" id="FNMY01000001">
    <property type="protein sequence ID" value="SDW09318.1"/>
    <property type="molecule type" value="Genomic_DNA"/>
</dbReference>
<dbReference type="AlphaFoldDB" id="A0A1H2QQZ6"/>
<sequence>MRNLIWILSLMGCINLVAQNINCNCCSENHRAFDFWIGEWNVVNSNNGTPAGTSIIKREEDGCVIRENWTSIATAGYTGTSVNYYNSQTQEWEQLWVDNTGAALKLKGNRVDNQMILTSEPFKKDGNTFRNRITWTKNDDGTVRQLWEVLQEGEENVVAFDGLYKRTKMKKAGN</sequence>
<reference evidence="3" key="1">
    <citation type="submission" date="2016-10" db="EMBL/GenBank/DDBJ databases">
        <authorList>
            <person name="Varghese N."/>
            <person name="Submissions S."/>
        </authorList>
    </citation>
    <scope>NUCLEOTIDE SEQUENCE [LARGE SCALE GENOMIC DNA]</scope>
    <source>
        <strain evidence="3">DSM 25030</strain>
    </source>
</reference>
<protein>
    <recommendedName>
        <fullName evidence="4">Lipocalin-like domain-containing protein</fullName>
    </recommendedName>
</protein>
<dbReference type="Proteomes" id="UP000199592">
    <property type="component" value="Unassembled WGS sequence"/>
</dbReference>
<feature type="signal peptide" evidence="1">
    <location>
        <begin position="1"/>
        <end position="18"/>
    </location>
</feature>
<name>A0A1H2QQZ6_9FLAO</name>
<evidence type="ECO:0000313" key="2">
    <source>
        <dbReference type="EMBL" id="SDW09318.1"/>
    </source>
</evidence>
<evidence type="ECO:0000256" key="1">
    <source>
        <dbReference type="SAM" id="SignalP"/>
    </source>
</evidence>